<reference evidence="9" key="1">
    <citation type="journal article" date="2011" name="Genome Biol.">
        <title>Comparative genomics of the social amoebae Dictyostelium discoideum and Dictyostelium purpureum.</title>
        <authorList>
            <consortium name="US DOE Joint Genome Institute (JGI-PGF)"/>
            <person name="Sucgang R."/>
            <person name="Kuo A."/>
            <person name="Tian X."/>
            <person name="Salerno W."/>
            <person name="Parikh A."/>
            <person name="Feasley C.L."/>
            <person name="Dalin E."/>
            <person name="Tu H."/>
            <person name="Huang E."/>
            <person name="Barry K."/>
            <person name="Lindquist E."/>
            <person name="Shapiro H."/>
            <person name="Bruce D."/>
            <person name="Schmutz J."/>
            <person name="Salamov A."/>
            <person name="Fey P."/>
            <person name="Gaudet P."/>
            <person name="Anjard C."/>
            <person name="Babu M.M."/>
            <person name="Basu S."/>
            <person name="Bushmanova Y."/>
            <person name="van der Wel H."/>
            <person name="Katoh-Kurasawa M."/>
            <person name="Dinh C."/>
            <person name="Coutinho P.M."/>
            <person name="Saito T."/>
            <person name="Elias M."/>
            <person name="Schaap P."/>
            <person name="Kay R.R."/>
            <person name="Henrissat B."/>
            <person name="Eichinger L."/>
            <person name="Rivero F."/>
            <person name="Putnam N.H."/>
            <person name="West C.M."/>
            <person name="Loomis W.F."/>
            <person name="Chisholm R.L."/>
            <person name="Shaulsky G."/>
            <person name="Strassmann J.E."/>
            <person name="Queller D.C."/>
            <person name="Kuspa A."/>
            <person name="Grigoriev I.V."/>
        </authorList>
    </citation>
    <scope>NUCLEOTIDE SEQUENCE [LARGE SCALE GENOMIC DNA]</scope>
    <source>
        <strain evidence="9">QSDP1</strain>
    </source>
</reference>
<evidence type="ECO:0000256" key="2">
    <source>
        <dbReference type="ARBA" id="ARBA00022490"/>
    </source>
</evidence>
<organism evidence="8 9">
    <name type="scientific">Dictyostelium purpureum</name>
    <name type="common">Slime mold</name>
    <dbReference type="NCBI Taxonomy" id="5786"/>
    <lineage>
        <taxon>Eukaryota</taxon>
        <taxon>Amoebozoa</taxon>
        <taxon>Evosea</taxon>
        <taxon>Eumycetozoa</taxon>
        <taxon>Dictyostelia</taxon>
        <taxon>Dictyosteliales</taxon>
        <taxon>Dictyosteliaceae</taxon>
        <taxon>Dictyostelium</taxon>
    </lineage>
</organism>
<feature type="non-terminal residue" evidence="8">
    <location>
        <position position="1"/>
    </location>
</feature>
<evidence type="ECO:0000256" key="3">
    <source>
        <dbReference type="ARBA" id="ARBA00023203"/>
    </source>
</evidence>
<evidence type="ECO:0000256" key="5">
    <source>
        <dbReference type="ARBA" id="ARBA00038052"/>
    </source>
</evidence>
<comment type="subcellular location">
    <subcellularLocation>
        <location evidence="1">Cytoplasm</location>
        <location evidence="1">Cytoskeleton</location>
    </subcellularLocation>
</comment>
<dbReference type="PROSITE" id="PS51263">
    <property type="entry name" value="ADF_H"/>
    <property type="match status" value="1"/>
</dbReference>
<dbReference type="InterPro" id="IPR002108">
    <property type="entry name" value="ADF-H"/>
</dbReference>
<feature type="domain" description="ADF-H" evidence="7">
    <location>
        <begin position="1"/>
        <end position="127"/>
    </location>
</feature>
<comment type="similarity">
    <text evidence="5">Belongs to the actin-binding proteins ADF family. Coactosin subfamily.</text>
</comment>
<dbReference type="Gene3D" id="3.40.20.10">
    <property type="entry name" value="Severin"/>
    <property type="match status" value="1"/>
</dbReference>
<keyword evidence="4" id="KW-0206">Cytoskeleton</keyword>
<dbReference type="OMA" id="ICEAYND"/>
<gene>
    <name evidence="8" type="ORF">DICPUDRAFT_41497</name>
</gene>
<dbReference type="GO" id="GO:0003779">
    <property type="term" value="F:actin binding"/>
    <property type="evidence" value="ECO:0007669"/>
    <property type="project" value="UniProtKB-KW"/>
</dbReference>
<dbReference type="VEuPathDB" id="AmoebaDB:DICPUDRAFT_41497"/>
<dbReference type="EMBL" id="GL871333">
    <property type="protein sequence ID" value="EGC30383.1"/>
    <property type="molecule type" value="Genomic_DNA"/>
</dbReference>
<dbReference type="RefSeq" id="XP_003293080.1">
    <property type="nucleotide sequence ID" value="XM_003293032.1"/>
</dbReference>
<sequence length="134" mass="15246">DLSDSTLRDAWCDIRDDDTETNWMLLGYGSYKKTLQLYGTGSGGLKEMIKNLKEEVMYGYLRTVYGDSDRAKFVFITYVPDSLSGIAKAKANMHKPHVDRFFKYNHAQFQVMSIDEISEEIVHAKLKAASGANY</sequence>
<dbReference type="STRING" id="5786.F1A091"/>
<dbReference type="GeneID" id="10510638"/>
<dbReference type="OrthoDB" id="20822at2759"/>
<dbReference type="PANTHER" id="PTHR10829:SF25">
    <property type="entry name" value="DREBRIN-LIKE PROTEIN"/>
    <property type="match status" value="1"/>
</dbReference>
<dbReference type="SUPFAM" id="SSF55753">
    <property type="entry name" value="Actin depolymerizing proteins"/>
    <property type="match status" value="1"/>
</dbReference>
<dbReference type="FunFam" id="3.40.20.10:FF:000018">
    <property type="entry name" value="Coactosin-like 1"/>
    <property type="match status" value="1"/>
</dbReference>
<dbReference type="GO" id="GO:0030833">
    <property type="term" value="P:regulation of actin filament polymerization"/>
    <property type="evidence" value="ECO:0007669"/>
    <property type="project" value="UniProtKB-ARBA"/>
</dbReference>
<keyword evidence="2" id="KW-0963">Cytoplasm</keyword>
<dbReference type="InParanoid" id="F1A091"/>
<evidence type="ECO:0000259" key="7">
    <source>
        <dbReference type="PROSITE" id="PS51263"/>
    </source>
</evidence>
<name>F1A091_DICPU</name>
<accession>F1A091</accession>
<dbReference type="eggNOG" id="KOG3655">
    <property type="taxonomic scope" value="Eukaryota"/>
</dbReference>
<dbReference type="CDD" id="cd11282">
    <property type="entry name" value="ADF_coactosin_like"/>
    <property type="match status" value="1"/>
</dbReference>
<feature type="non-terminal residue" evidence="8">
    <location>
        <position position="134"/>
    </location>
</feature>
<evidence type="ECO:0000256" key="1">
    <source>
        <dbReference type="ARBA" id="ARBA00004245"/>
    </source>
</evidence>
<dbReference type="AlphaFoldDB" id="F1A091"/>
<protein>
    <recommendedName>
        <fullName evidence="6">Coactosin</fullName>
    </recommendedName>
</protein>
<keyword evidence="3" id="KW-0009">Actin-binding</keyword>
<dbReference type="KEGG" id="dpp:DICPUDRAFT_41497"/>
<dbReference type="InterPro" id="IPR029006">
    <property type="entry name" value="ADF-H/Gelsolin-like_dom_sf"/>
</dbReference>
<evidence type="ECO:0000313" key="9">
    <source>
        <dbReference type="Proteomes" id="UP000001064"/>
    </source>
</evidence>
<dbReference type="GO" id="GO:0005856">
    <property type="term" value="C:cytoskeleton"/>
    <property type="evidence" value="ECO:0007669"/>
    <property type="project" value="UniProtKB-SubCell"/>
</dbReference>
<evidence type="ECO:0000256" key="4">
    <source>
        <dbReference type="ARBA" id="ARBA00023212"/>
    </source>
</evidence>
<evidence type="ECO:0000256" key="6">
    <source>
        <dbReference type="ARBA" id="ARBA00069392"/>
    </source>
</evidence>
<dbReference type="Proteomes" id="UP000001064">
    <property type="component" value="Unassembled WGS sequence"/>
</dbReference>
<dbReference type="Pfam" id="PF00241">
    <property type="entry name" value="Cofilin_ADF"/>
    <property type="match status" value="1"/>
</dbReference>
<dbReference type="PANTHER" id="PTHR10829">
    <property type="entry name" value="CORTACTIN AND DREBRIN"/>
    <property type="match status" value="1"/>
</dbReference>
<keyword evidence="9" id="KW-1185">Reference proteome</keyword>
<proteinExistence type="inferred from homology"/>
<dbReference type="SMART" id="SM00102">
    <property type="entry name" value="ADF"/>
    <property type="match status" value="1"/>
</dbReference>
<evidence type="ECO:0000313" key="8">
    <source>
        <dbReference type="EMBL" id="EGC30383.1"/>
    </source>
</evidence>